<name>A0A923PJM4_9BACT</name>
<dbReference type="Proteomes" id="UP000650081">
    <property type="component" value="Unassembled WGS sequence"/>
</dbReference>
<sequence length="254" mass="27897">MRQGIALTLFVFVLAACDAPAGVDEIGFNEEEYFSLPIIEKIAGYDVAALELRDADLPLARQKMSSSHVLWYAAAYCDTALLRQTILGGGNPNIHFQESFPLSLSAYCDSLALPTIEMLVAAGAVVDTVRPQGFPVFSSVVASDNLPAVRLLLAVGADPERRDLEEYSGCRPIHCAKSPEMLFLFLDQGISLQPVCSNGQTLLHRAAMEDLLPLAEYLLEYNLVNPAALDNDGYSAYDYAEMYGFEEMMERLKQ</sequence>
<dbReference type="RefSeq" id="WP_187466615.1">
    <property type="nucleotide sequence ID" value="NZ_JACSIT010000100.1"/>
</dbReference>
<gene>
    <name evidence="4" type="ORF">H9S92_10235</name>
</gene>
<dbReference type="Gene3D" id="1.25.40.20">
    <property type="entry name" value="Ankyrin repeat-containing domain"/>
    <property type="match status" value="1"/>
</dbReference>
<evidence type="ECO:0000256" key="2">
    <source>
        <dbReference type="ARBA" id="ARBA00023043"/>
    </source>
</evidence>
<dbReference type="InterPro" id="IPR036770">
    <property type="entry name" value="Ankyrin_rpt-contain_sf"/>
</dbReference>
<feature type="signal peptide" evidence="3">
    <location>
        <begin position="1"/>
        <end position="21"/>
    </location>
</feature>
<protein>
    <submittedName>
        <fullName evidence="4">Ankyrin repeat domain-containing protein</fullName>
    </submittedName>
</protein>
<dbReference type="InterPro" id="IPR002110">
    <property type="entry name" value="Ankyrin_rpt"/>
</dbReference>
<dbReference type="Pfam" id="PF12796">
    <property type="entry name" value="Ank_2"/>
    <property type="match status" value="1"/>
</dbReference>
<keyword evidence="1" id="KW-0677">Repeat</keyword>
<accession>A0A923PJM4</accession>
<dbReference type="SMART" id="SM00248">
    <property type="entry name" value="ANK"/>
    <property type="match status" value="3"/>
</dbReference>
<keyword evidence="3" id="KW-0732">Signal</keyword>
<evidence type="ECO:0000256" key="3">
    <source>
        <dbReference type="SAM" id="SignalP"/>
    </source>
</evidence>
<evidence type="ECO:0000256" key="1">
    <source>
        <dbReference type="ARBA" id="ARBA00022737"/>
    </source>
</evidence>
<keyword evidence="5" id="KW-1185">Reference proteome</keyword>
<reference evidence="4" key="1">
    <citation type="submission" date="2020-08" db="EMBL/GenBank/DDBJ databases">
        <title>Lewinella bacteria from marine environments.</title>
        <authorList>
            <person name="Zhong Y."/>
        </authorList>
    </citation>
    <scope>NUCLEOTIDE SEQUENCE</scope>
    <source>
        <strain evidence="4">KCTC 42187</strain>
    </source>
</reference>
<dbReference type="EMBL" id="JACSIT010000100">
    <property type="protein sequence ID" value="MBC6994544.1"/>
    <property type="molecule type" value="Genomic_DNA"/>
</dbReference>
<evidence type="ECO:0000313" key="4">
    <source>
        <dbReference type="EMBL" id="MBC6994544.1"/>
    </source>
</evidence>
<comment type="caution">
    <text evidence="4">The sequence shown here is derived from an EMBL/GenBank/DDBJ whole genome shotgun (WGS) entry which is preliminary data.</text>
</comment>
<evidence type="ECO:0000313" key="5">
    <source>
        <dbReference type="Proteomes" id="UP000650081"/>
    </source>
</evidence>
<keyword evidence="2" id="KW-0040">ANK repeat</keyword>
<dbReference type="InterPro" id="IPR050776">
    <property type="entry name" value="Ank_Repeat/CDKN_Inhibitor"/>
</dbReference>
<feature type="chain" id="PRO_5037656792" evidence="3">
    <location>
        <begin position="22"/>
        <end position="254"/>
    </location>
</feature>
<dbReference type="PANTHER" id="PTHR24201">
    <property type="entry name" value="ANK_REP_REGION DOMAIN-CONTAINING PROTEIN"/>
    <property type="match status" value="1"/>
</dbReference>
<organism evidence="4 5">
    <name type="scientific">Neolewinella lacunae</name>
    <dbReference type="NCBI Taxonomy" id="1517758"/>
    <lineage>
        <taxon>Bacteria</taxon>
        <taxon>Pseudomonadati</taxon>
        <taxon>Bacteroidota</taxon>
        <taxon>Saprospiria</taxon>
        <taxon>Saprospirales</taxon>
        <taxon>Lewinellaceae</taxon>
        <taxon>Neolewinella</taxon>
    </lineage>
</organism>
<proteinExistence type="predicted"/>
<dbReference type="PROSITE" id="PS51257">
    <property type="entry name" value="PROKAR_LIPOPROTEIN"/>
    <property type="match status" value="1"/>
</dbReference>
<dbReference type="SUPFAM" id="SSF48403">
    <property type="entry name" value="Ankyrin repeat"/>
    <property type="match status" value="1"/>
</dbReference>
<dbReference type="AlphaFoldDB" id="A0A923PJM4"/>
<dbReference type="PANTHER" id="PTHR24201:SF2">
    <property type="entry name" value="ANKYRIN REPEAT DOMAIN-CONTAINING PROTEIN 42"/>
    <property type="match status" value="1"/>
</dbReference>